<reference evidence="3" key="1">
    <citation type="journal article" date="2019" name="Int. J. Syst. Evol. Microbiol.">
        <title>The Global Catalogue of Microorganisms (GCM) 10K type strain sequencing project: providing services to taxonomists for standard genome sequencing and annotation.</title>
        <authorList>
            <consortium name="The Broad Institute Genomics Platform"/>
            <consortium name="The Broad Institute Genome Sequencing Center for Infectious Disease"/>
            <person name="Wu L."/>
            <person name="Ma J."/>
        </authorList>
    </citation>
    <scope>NUCLEOTIDE SEQUENCE [LARGE SCALE GENOMIC DNA]</scope>
    <source>
        <strain evidence="3">JCM 15481</strain>
    </source>
</reference>
<dbReference type="CDD" id="cd12108">
    <property type="entry name" value="Hr-like"/>
    <property type="match status" value="1"/>
</dbReference>
<comment type="caution">
    <text evidence="2">The sequence shown here is derived from an EMBL/GenBank/DDBJ whole genome shotgun (WGS) entry which is preliminary data.</text>
</comment>
<keyword evidence="3" id="KW-1185">Reference proteome</keyword>
<dbReference type="InterPro" id="IPR012312">
    <property type="entry name" value="Hemerythrin-like"/>
</dbReference>
<dbReference type="RefSeq" id="WP_344291608.1">
    <property type="nucleotide sequence ID" value="NZ_BAAAPF010000157.1"/>
</dbReference>
<dbReference type="EMBL" id="BAAAPF010000157">
    <property type="protein sequence ID" value="GAA2134050.1"/>
    <property type="molecule type" value="Genomic_DNA"/>
</dbReference>
<evidence type="ECO:0000259" key="1">
    <source>
        <dbReference type="Pfam" id="PF01814"/>
    </source>
</evidence>
<protein>
    <recommendedName>
        <fullName evidence="1">Hemerythrin-like domain-containing protein</fullName>
    </recommendedName>
</protein>
<sequence>MTGNIDMSMMYAMHNALRRDLTKMAEVAARTDVDPRRILANGSSYGLFKKALTIHHGSEDDALWPPLREAVAGKPDEEAVLDAIEAEHAQLDPLLESVDAVLADEGADREKVASVTGALAEALAAHLEHEEKEALPLIDARLTQEQWQHYSEVHVAKTGPDTATLLPWLLEDADENVVEMMTARMPENVRAMFADQWAPAYRDRDRWNAAS</sequence>
<organism evidence="2 3">
    <name type="scientific">Streptomyces synnematoformans</name>
    <dbReference type="NCBI Taxonomy" id="415721"/>
    <lineage>
        <taxon>Bacteria</taxon>
        <taxon>Bacillati</taxon>
        <taxon>Actinomycetota</taxon>
        <taxon>Actinomycetes</taxon>
        <taxon>Kitasatosporales</taxon>
        <taxon>Streptomycetaceae</taxon>
        <taxon>Streptomyces</taxon>
    </lineage>
</organism>
<dbReference type="Pfam" id="PF01814">
    <property type="entry name" value="Hemerythrin"/>
    <property type="match status" value="1"/>
</dbReference>
<name>A0ABP5KPB8_9ACTN</name>
<dbReference type="Proteomes" id="UP001500443">
    <property type="component" value="Unassembled WGS sequence"/>
</dbReference>
<accession>A0ABP5KPB8</accession>
<evidence type="ECO:0000313" key="3">
    <source>
        <dbReference type="Proteomes" id="UP001500443"/>
    </source>
</evidence>
<proteinExistence type="predicted"/>
<evidence type="ECO:0000313" key="2">
    <source>
        <dbReference type="EMBL" id="GAA2134050.1"/>
    </source>
</evidence>
<feature type="domain" description="Hemerythrin-like" evidence="1">
    <location>
        <begin position="9"/>
        <end position="138"/>
    </location>
</feature>
<dbReference type="Gene3D" id="1.20.120.520">
    <property type="entry name" value="nmb1532 protein domain like"/>
    <property type="match status" value="1"/>
</dbReference>
<gene>
    <name evidence="2" type="ORF">GCM10009802_42560</name>
</gene>